<dbReference type="RefSeq" id="WP_353709252.1">
    <property type="nucleotide sequence ID" value="NZ_CP159290.1"/>
</dbReference>
<evidence type="ECO:0000256" key="9">
    <source>
        <dbReference type="ARBA" id="ARBA00023002"/>
    </source>
</evidence>
<evidence type="ECO:0000256" key="3">
    <source>
        <dbReference type="ARBA" id="ARBA00007588"/>
    </source>
</evidence>
<dbReference type="Pfam" id="PF13434">
    <property type="entry name" value="Lys_Orn_oxgnase"/>
    <property type="match status" value="1"/>
</dbReference>
<evidence type="ECO:0000256" key="11">
    <source>
        <dbReference type="ARBA" id="ARBA00029939"/>
    </source>
</evidence>
<feature type="compositionally biased region" description="Low complexity" evidence="16">
    <location>
        <begin position="493"/>
        <end position="503"/>
    </location>
</feature>
<dbReference type="GO" id="GO:0047091">
    <property type="term" value="F:L-lysine 6-monooxygenase (NADPH) activity"/>
    <property type="evidence" value="ECO:0007669"/>
    <property type="project" value="UniProtKB-EC"/>
</dbReference>
<name>A0AAU8G4J3_9MICO</name>
<dbReference type="AlphaFoldDB" id="A0AAU8G4J3"/>
<dbReference type="InterPro" id="IPR036188">
    <property type="entry name" value="FAD/NAD-bd_sf"/>
</dbReference>
<organism evidence="17">
    <name type="scientific">Cellulosimicrobium sp. ES-005</name>
    <dbReference type="NCBI Taxonomy" id="3163031"/>
    <lineage>
        <taxon>Bacteria</taxon>
        <taxon>Bacillati</taxon>
        <taxon>Actinomycetota</taxon>
        <taxon>Actinomycetes</taxon>
        <taxon>Micrococcales</taxon>
        <taxon>Promicromonosporaceae</taxon>
        <taxon>Cellulosimicrobium</taxon>
    </lineage>
</organism>
<keyword evidence="8" id="KW-0521">NADP</keyword>
<dbReference type="InterPro" id="IPR025700">
    <property type="entry name" value="Lys/Orn_oxygenase"/>
</dbReference>
<feature type="region of interest" description="Disordered" evidence="16">
    <location>
        <begin position="1"/>
        <end position="30"/>
    </location>
</feature>
<evidence type="ECO:0000256" key="13">
    <source>
        <dbReference type="ARBA" id="ARBA00032493"/>
    </source>
</evidence>
<comment type="catalytic activity">
    <reaction evidence="15">
        <text>L-lysine + NADPH + O2 = N(6)-hydroxy-L-lysine + NADP(+) + H2O</text>
        <dbReference type="Rhea" id="RHEA:23228"/>
        <dbReference type="ChEBI" id="CHEBI:15377"/>
        <dbReference type="ChEBI" id="CHEBI:15379"/>
        <dbReference type="ChEBI" id="CHEBI:32551"/>
        <dbReference type="ChEBI" id="CHEBI:57783"/>
        <dbReference type="ChEBI" id="CHEBI:57820"/>
        <dbReference type="ChEBI" id="CHEBI:58349"/>
        <dbReference type="EC" id="1.14.13.59"/>
    </reaction>
</comment>
<protein>
    <recommendedName>
        <fullName evidence="5">L-lysine N6-monooxygenase MbtG</fullName>
        <ecNumber evidence="4">1.14.13.59</ecNumber>
    </recommendedName>
    <alternativeName>
        <fullName evidence="14">Lysine 6-N-hydroxylase</fullName>
    </alternativeName>
    <alternativeName>
        <fullName evidence="13">Lysine N6-hydroxylase</fullName>
    </alternativeName>
    <alternativeName>
        <fullName evidence="11">Lysine-N-oxygenase</fullName>
    </alternativeName>
    <alternativeName>
        <fullName evidence="12">Mycobactin synthase protein G</fullName>
    </alternativeName>
</protein>
<evidence type="ECO:0000313" key="17">
    <source>
        <dbReference type="EMBL" id="XCH31751.1"/>
    </source>
</evidence>
<keyword evidence="7" id="KW-0274">FAD</keyword>
<dbReference type="SUPFAM" id="SSF51905">
    <property type="entry name" value="FAD/NAD(P)-binding domain"/>
    <property type="match status" value="1"/>
</dbReference>
<evidence type="ECO:0000256" key="5">
    <source>
        <dbReference type="ARBA" id="ARBA00016406"/>
    </source>
</evidence>
<feature type="region of interest" description="Disordered" evidence="16">
    <location>
        <begin position="493"/>
        <end position="524"/>
    </location>
</feature>
<evidence type="ECO:0000256" key="1">
    <source>
        <dbReference type="ARBA" id="ARBA00001974"/>
    </source>
</evidence>
<sequence length="524" mass="57070">MTTTTPRTTSATNPVPAPRTSGPAPAPHDPARVRDVVGVGIGPFNLGLAALSAPLDDVDAVFLDAAPEFRWHPGMMIEGATIQVPFLADLVTMADPTSPYSFLAFLKATGRLYPFYIRESFYPLRAEYDAYCRWVAARLGSLRWSRRVVAVEHDPAADAFVVRAEVLDDDGAVTRTEEHRGRHLVLGVGTAPVLPPALRALADEVARGEHPGAGPLVHSAQYLPHRDALAAAGSVTVVGSGQSAAEVYRDLLDGVHGDARRPGYRLDWVTRSPRFFPMEYTKLTLEMTSPEYTDHFHALPLELRQLLGREQRGLYKGISGDLVDDIYDALYRLSLDRPVPTTLLTDTEVVAARYEPASHGRDDESAAGHPDAAGEYVLRLRHAQLGREVERRTRALVAATGYAAAVPAFLDPVRHLLRFDELGRFDVARDYTVDDARRVHVLNGEEHTHGITAPDLGFAAWRNAVVLRTVTGREVYPVEERIAFQTFGLPDAAAPSADRSPTTPLTPSDAARVVAGGRPGGEAR</sequence>
<dbReference type="PANTHER" id="PTHR42802:SF1">
    <property type="entry name" value="L-ORNITHINE N(5)-MONOOXYGENASE"/>
    <property type="match status" value="1"/>
</dbReference>
<evidence type="ECO:0000256" key="10">
    <source>
        <dbReference type="ARBA" id="ARBA00023033"/>
    </source>
</evidence>
<evidence type="ECO:0000256" key="12">
    <source>
        <dbReference type="ARBA" id="ARBA00031158"/>
    </source>
</evidence>
<comment type="cofactor">
    <cofactor evidence="1">
        <name>FAD</name>
        <dbReference type="ChEBI" id="CHEBI:57692"/>
    </cofactor>
</comment>
<keyword evidence="6" id="KW-0285">Flavoprotein</keyword>
<keyword evidence="9" id="KW-0560">Oxidoreductase</keyword>
<dbReference type="PANTHER" id="PTHR42802">
    <property type="entry name" value="MONOOXYGENASE"/>
    <property type="match status" value="1"/>
</dbReference>
<comment type="pathway">
    <text evidence="2">Siderophore biosynthesis.</text>
</comment>
<evidence type="ECO:0000256" key="16">
    <source>
        <dbReference type="SAM" id="MobiDB-lite"/>
    </source>
</evidence>
<reference evidence="17" key="1">
    <citation type="submission" date="2024-06" db="EMBL/GenBank/DDBJ databases">
        <title>Complete genome sequence of the cellulolytic actinobacterium, Cellulosimicrobium ES-005.</title>
        <authorList>
            <person name="Matthews C.T."/>
            <person name="Underwood K.D."/>
            <person name="Ghanchi K.M."/>
            <person name="Fields S.D."/>
            <person name="Gardner S.G."/>
        </authorList>
    </citation>
    <scope>NUCLEOTIDE SEQUENCE</scope>
    <source>
        <strain evidence="17">ES-005</strain>
    </source>
</reference>
<dbReference type="Gene3D" id="3.50.50.60">
    <property type="entry name" value="FAD/NAD(P)-binding domain"/>
    <property type="match status" value="1"/>
</dbReference>
<keyword evidence="10 17" id="KW-0503">Monooxygenase</keyword>
<evidence type="ECO:0000256" key="15">
    <source>
        <dbReference type="ARBA" id="ARBA00048407"/>
    </source>
</evidence>
<proteinExistence type="inferred from homology"/>
<evidence type="ECO:0000256" key="4">
    <source>
        <dbReference type="ARBA" id="ARBA00013076"/>
    </source>
</evidence>
<feature type="compositionally biased region" description="Low complexity" evidence="16">
    <location>
        <begin position="1"/>
        <end position="12"/>
    </location>
</feature>
<evidence type="ECO:0000256" key="14">
    <source>
        <dbReference type="ARBA" id="ARBA00032738"/>
    </source>
</evidence>
<evidence type="ECO:0000256" key="2">
    <source>
        <dbReference type="ARBA" id="ARBA00004924"/>
    </source>
</evidence>
<dbReference type="EC" id="1.14.13.59" evidence="4"/>
<accession>A0AAU8G4J3</accession>
<comment type="similarity">
    <text evidence="3">Belongs to the lysine N(6)-hydroxylase/L-ornithine N(5)-oxygenase family.</text>
</comment>
<evidence type="ECO:0000256" key="6">
    <source>
        <dbReference type="ARBA" id="ARBA00022630"/>
    </source>
</evidence>
<dbReference type="EMBL" id="CP159290">
    <property type="protein sequence ID" value="XCH31751.1"/>
    <property type="molecule type" value="Genomic_DNA"/>
</dbReference>
<evidence type="ECO:0000256" key="7">
    <source>
        <dbReference type="ARBA" id="ARBA00022827"/>
    </source>
</evidence>
<gene>
    <name evidence="17" type="ORF">ABRQ22_08755</name>
</gene>
<evidence type="ECO:0000256" key="8">
    <source>
        <dbReference type="ARBA" id="ARBA00022857"/>
    </source>
</evidence>